<dbReference type="eggNOG" id="ENOG5030IS7">
    <property type="taxonomic scope" value="Bacteria"/>
</dbReference>
<gene>
    <name evidence="1" type="ORF">HYQ43_13535</name>
</gene>
<evidence type="ECO:0000313" key="1">
    <source>
        <dbReference type="EMBL" id="QLH15239.1"/>
    </source>
</evidence>
<evidence type="ECO:0000313" key="2">
    <source>
        <dbReference type="Proteomes" id="UP000509322"/>
    </source>
</evidence>
<reference evidence="1 2" key="1">
    <citation type="submission" date="2020-07" db="EMBL/GenBank/DDBJ databases">
        <title>The complete genome of Paracoccus pantotrophus ACCC 10489.</title>
        <authorList>
            <person name="Si Y."/>
        </authorList>
    </citation>
    <scope>NUCLEOTIDE SEQUENCE [LARGE SCALE GENOMIC DNA]</scope>
    <source>
        <strain evidence="1 2">ACCC10489</strain>
    </source>
</reference>
<accession>A0A1K2DR40</accession>
<proteinExistence type="predicted"/>
<protein>
    <submittedName>
        <fullName evidence="1">Uncharacterized protein</fullName>
    </submittedName>
</protein>
<organism evidence="1 2">
    <name type="scientific">Paracoccus pantotrophus</name>
    <name type="common">Thiosphaera pantotropha</name>
    <dbReference type="NCBI Taxonomy" id="82367"/>
    <lineage>
        <taxon>Bacteria</taxon>
        <taxon>Pseudomonadati</taxon>
        <taxon>Pseudomonadota</taxon>
        <taxon>Alphaproteobacteria</taxon>
        <taxon>Rhodobacterales</taxon>
        <taxon>Paracoccaceae</taxon>
        <taxon>Paracoccus</taxon>
    </lineage>
</organism>
<dbReference type="EMBL" id="CP058690">
    <property type="protein sequence ID" value="QLH15239.1"/>
    <property type="molecule type" value="Genomic_DNA"/>
</dbReference>
<sequence length="119" mass="13358">MVSLVENSDRDIKERLSDIELRLSELELQGLQGGVYSNPGGKEQSLRDVLAWLERMTPVVRRLYWAIKEAAPQFDGPDRKALDQAVGALDAWQSAHSRLHETIAETNARELDGKEQGES</sequence>
<dbReference type="Proteomes" id="UP000509322">
    <property type="component" value="Chromosome 2"/>
</dbReference>
<dbReference type="AlphaFoldDB" id="A0A1K2DR40"/>
<dbReference type="RefSeq" id="WP_010400439.1">
    <property type="nucleotide sequence ID" value="NZ_CP038206.1"/>
</dbReference>
<name>A0A1K2DR40_PARPN</name>